<dbReference type="EMBL" id="LVWE01000005">
    <property type="protein sequence ID" value="OAD46017.1"/>
    <property type="molecule type" value="Genomic_DNA"/>
</dbReference>
<keyword evidence="3" id="KW-1185">Reference proteome</keyword>
<proteinExistence type="predicted"/>
<organism evidence="2 3">
    <name type="scientific">Polaribacter atrinae</name>
    <dbReference type="NCBI Taxonomy" id="1333662"/>
    <lineage>
        <taxon>Bacteria</taxon>
        <taxon>Pseudomonadati</taxon>
        <taxon>Bacteroidota</taxon>
        <taxon>Flavobacteriia</taxon>
        <taxon>Flavobacteriales</taxon>
        <taxon>Flavobacteriaceae</taxon>
    </lineage>
</organism>
<feature type="signal peptide" evidence="1">
    <location>
        <begin position="1"/>
        <end position="20"/>
    </location>
</feature>
<keyword evidence="1" id="KW-0732">Signal</keyword>
<evidence type="ECO:0000313" key="2">
    <source>
        <dbReference type="EMBL" id="OAD46017.1"/>
    </source>
</evidence>
<dbReference type="Proteomes" id="UP000076923">
    <property type="component" value="Unassembled WGS sequence"/>
</dbReference>
<dbReference type="RefSeq" id="WP_068448218.1">
    <property type="nucleotide sequence ID" value="NZ_CP150660.1"/>
</dbReference>
<feature type="chain" id="PRO_5008049818" evidence="1">
    <location>
        <begin position="21"/>
        <end position="249"/>
    </location>
</feature>
<dbReference type="AlphaFoldDB" id="A0A176TDM2"/>
<accession>A0A176TDM2</accession>
<gene>
    <name evidence="2" type="ORF">LPB303_03620</name>
</gene>
<name>A0A176TDM2_9FLAO</name>
<sequence>MIKTKNLILICSLIALFVFIKCTTKSPQKEVIPPIKEVEKAIDYEAIYNSLVIEYKPEITSQKEFKNFKNKSNYEDVIEAYDVRNSPEILGGKSNKENIRYYELPTTINTQEHGNNGIIFGDLNNDNKRDCIISVFRSDGYNEVTFFYVFINHGDTFKLEDVANENDICGCKKESWPNLFRYQKIEDGYLKGVSQCHHKDAHCCPSLFFRTKVSFTDGKLQFDSAEFVMDDAVKYRATPKLESILYKLD</sequence>
<reference evidence="2 3" key="1">
    <citation type="submission" date="2016-02" db="EMBL/GenBank/DDBJ databases">
        <title>Draft genome sequence of Polaribacter atrinae KACC17473.</title>
        <authorList>
            <person name="Shin S.-K."/>
            <person name="Yi H."/>
        </authorList>
    </citation>
    <scope>NUCLEOTIDE SEQUENCE [LARGE SCALE GENOMIC DNA]</scope>
    <source>
        <strain evidence="2 3">KACC 17473</strain>
    </source>
</reference>
<protein>
    <submittedName>
        <fullName evidence="2">Uncharacterized protein</fullName>
    </submittedName>
</protein>
<dbReference type="OrthoDB" id="9834539at2"/>
<comment type="caution">
    <text evidence="2">The sequence shown here is derived from an EMBL/GenBank/DDBJ whole genome shotgun (WGS) entry which is preliminary data.</text>
</comment>
<evidence type="ECO:0000256" key="1">
    <source>
        <dbReference type="SAM" id="SignalP"/>
    </source>
</evidence>
<evidence type="ECO:0000313" key="3">
    <source>
        <dbReference type="Proteomes" id="UP000076923"/>
    </source>
</evidence>